<evidence type="ECO:0000256" key="4">
    <source>
        <dbReference type="ARBA" id="ARBA00023163"/>
    </source>
</evidence>
<evidence type="ECO:0000256" key="2">
    <source>
        <dbReference type="ARBA" id="ARBA00023015"/>
    </source>
</evidence>
<gene>
    <name evidence="6" type="ORF">SAMN05216207_10872</name>
</gene>
<evidence type="ECO:0000313" key="7">
    <source>
        <dbReference type="Proteomes" id="UP000199614"/>
    </source>
</evidence>
<dbReference type="Pfam" id="PF00126">
    <property type="entry name" value="HTH_1"/>
    <property type="match status" value="1"/>
</dbReference>
<dbReference type="GO" id="GO:0003677">
    <property type="term" value="F:DNA binding"/>
    <property type="evidence" value="ECO:0007669"/>
    <property type="project" value="UniProtKB-KW"/>
</dbReference>
<sequence>MELRQLRYFAEVAHVGSFLGAANRLDVAQPSLWRQVKALEAELGVPLFERSW</sequence>
<protein>
    <submittedName>
        <fullName evidence="6">LysR family transcriptional regulator, hca operon transcriptional activator/LysR family transcriptional regulator, nitrogen assimilation regulatory protein</fullName>
    </submittedName>
</protein>
<comment type="similarity">
    <text evidence="1">Belongs to the LysR transcriptional regulatory family.</text>
</comment>
<dbReference type="STRING" id="260086.SAMN05216207_10872"/>
<dbReference type="Proteomes" id="UP000199614">
    <property type="component" value="Unassembled WGS sequence"/>
</dbReference>
<evidence type="ECO:0000256" key="3">
    <source>
        <dbReference type="ARBA" id="ARBA00023125"/>
    </source>
</evidence>
<dbReference type="RefSeq" id="WP_093356980.1">
    <property type="nucleotide sequence ID" value="NZ_FOUY01000087.1"/>
</dbReference>
<evidence type="ECO:0000256" key="1">
    <source>
        <dbReference type="ARBA" id="ARBA00009437"/>
    </source>
</evidence>
<keyword evidence="7" id="KW-1185">Reference proteome</keyword>
<accession>A0A1I5I621</accession>
<feature type="domain" description="HTH lysR-type" evidence="5">
    <location>
        <begin position="1"/>
        <end position="52"/>
    </location>
</feature>
<dbReference type="InterPro" id="IPR000847">
    <property type="entry name" value="LysR_HTH_N"/>
</dbReference>
<dbReference type="PANTHER" id="PTHR30346:SF28">
    <property type="entry name" value="HTH-TYPE TRANSCRIPTIONAL REGULATOR CYNR"/>
    <property type="match status" value="1"/>
</dbReference>
<dbReference type="GO" id="GO:0032993">
    <property type="term" value="C:protein-DNA complex"/>
    <property type="evidence" value="ECO:0007669"/>
    <property type="project" value="TreeGrafter"/>
</dbReference>
<dbReference type="AlphaFoldDB" id="A0A1I5I621"/>
<dbReference type="Gene3D" id="1.10.10.10">
    <property type="entry name" value="Winged helix-like DNA-binding domain superfamily/Winged helix DNA-binding domain"/>
    <property type="match status" value="1"/>
</dbReference>
<dbReference type="PRINTS" id="PR00039">
    <property type="entry name" value="HTHLYSR"/>
</dbReference>
<reference evidence="6 7" key="1">
    <citation type="submission" date="2016-10" db="EMBL/GenBank/DDBJ databases">
        <authorList>
            <person name="de Groot N.N."/>
        </authorList>
    </citation>
    <scope>NUCLEOTIDE SEQUENCE [LARGE SCALE GENOMIC DNA]</scope>
    <source>
        <strain evidence="6 7">CGMCC 4.1877</strain>
    </source>
</reference>
<organism evidence="6 7">
    <name type="scientific">Pseudonocardia ammonioxydans</name>
    <dbReference type="NCBI Taxonomy" id="260086"/>
    <lineage>
        <taxon>Bacteria</taxon>
        <taxon>Bacillati</taxon>
        <taxon>Actinomycetota</taxon>
        <taxon>Actinomycetes</taxon>
        <taxon>Pseudonocardiales</taxon>
        <taxon>Pseudonocardiaceae</taxon>
        <taxon>Pseudonocardia</taxon>
    </lineage>
</organism>
<dbReference type="InterPro" id="IPR036390">
    <property type="entry name" value="WH_DNA-bd_sf"/>
</dbReference>
<evidence type="ECO:0000259" key="5">
    <source>
        <dbReference type="PROSITE" id="PS50931"/>
    </source>
</evidence>
<keyword evidence="4" id="KW-0804">Transcription</keyword>
<dbReference type="OrthoDB" id="3181812at2"/>
<dbReference type="PROSITE" id="PS50931">
    <property type="entry name" value="HTH_LYSR"/>
    <property type="match status" value="1"/>
</dbReference>
<evidence type="ECO:0000313" key="6">
    <source>
        <dbReference type="EMBL" id="SFO55521.1"/>
    </source>
</evidence>
<keyword evidence="2" id="KW-0805">Transcription regulation</keyword>
<dbReference type="SUPFAM" id="SSF46785">
    <property type="entry name" value="Winged helix' DNA-binding domain"/>
    <property type="match status" value="1"/>
</dbReference>
<keyword evidence="3" id="KW-0238">DNA-binding</keyword>
<dbReference type="InterPro" id="IPR036388">
    <property type="entry name" value="WH-like_DNA-bd_sf"/>
</dbReference>
<dbReference type="PANTHER" id="PTHR30346">
    <property type="entry name" value="TRANSCRIPTIONAL DUAL REGULATOR HCAR-RELATED"/>
    <property type="match status" value="1"/>
</dbReference>
<dbReference type="EMBL" id="FOUY01000087">
    <property type="protein sequence ID" value="SFO55521.1"/>
    <property type="molecule type" value="Genomic_DNA"/>
</dbReference>
<dbReference type="GO" id="GO:0003700">
    <property type="term" value="F:DNA-binding transcription factor activity"/>
    <property type="evidence" value="ECO:0007669"/>
    <property type="project" value="InterPro"/>
</dbReference>
<name>A0A1I5I621_PSUAM</name>
<proteinExistence type="inferred from homology"/>